<dbReference type="PANTHER" id="PTHR32116:SF7">
    <property type="entry name" value="GALACTURONOSYLTRANSFERASE 4-RELATED"/>
    <property type="match status" value="1"/>
</dbReference>
<gene>
    <name evidence="2" type="ORF">C5167_001028</name>
</gene>
<dbReference type="Proteomes" id="UP000316621">
    <property type="component" value="Chromosome 9"/>
</dbReference>
<proteinExistence type="predicted"/>
<feature type="region of interest" description="Disordered" evidence="1">
    <location>
        <begin position="1"/>
        <end position="20"/>
    </location>
</feature>
<evidence type="ECO:0000313" key="3">
    <source>
        <dbReference type="Proteomes" id="UP000316621"/>
    </source>
</evidence>
<organism evidence="2 3">
    <name type="scientific">Papaver somniferum</name>
    <name type="common">Opium poppy</name>
    <dbReference type="NCBI Taxonomy" id="3469"/>
    <lineage>
        <taxon>Eukaryota</taxon>
        <taxon>Viridiplantae</taxon>
        <taxon>Streptophyta</taxon>
        <taxon>Embryophyta</taxon>
        <taxon>Tracheophyta</taxon>
        <taxon>Spermatophyta</taxon>
        <taxon>Magnoliopsida</taxon>
        <taxon>Ranunculales</taxon>
        <taxon>Papaveraceae</taxon>
        <taxon>Papaveroideae</taxon>
        <taxon>Papaver</taxon>
    </lineage>
</organism>
<accession>A0A4Y7KX18</accession>
<evidence type="ECO:0000313" key="2">
    <source>
        <dbReference type="EMBL" id="RZC76902.1"/>
    </source>
</evidence>
<dbReference type="InterPro" id="IPR029993">
    <property type="entry name" value="GAUT"/>
</dbReference>
<dbReference type="GO" id="GO:0047262">
    <property type="term" value="F:polygalacturonate 4-alpha-galacturonosyltransferase activity"/>
    <property type="evidence" value="ECO:0007669"/>
    <property type="project" value="InterPro"/>
</dbReference>
<dbReference type="AlphaFoldDB" id="A0A4Y7KX18"/>
<dbReference type="Gramene" id="RZC76902">
    <property type="protein sequence ID" value="RZC76902"/>
    <property type="gene ID" value="C5167_001028"/>
</dbReference>
<name>A0A4Y7KX18_PAPSO</name>
<reference evidence="2 3" key="1">
    <citation type="journal article" date="2018" name="Science">
        <title>The opium poppy genome and morphinan production.</title>
        <authorList>
            <person name="Guo L."/>
            <person name="Winzer T."/>
            <person name="Yang X."/>
            <person name="Li Y."/>
            <person name="Ning Z."/>
            <person name="He Z."/>
            <person name="Teodor R."/>
            <person name="Lu Y."/>
            <person name="Bowser T.A."/>
            <person name="Graham I.A."/>
            <person name="Ye K."/>
        </authorList>
    </citation>
    <scope>NUCLEOTIDE SEQUENCE [LARGE SCALE GENOMIC DNA]</scope>
    <source>
        <strain evidence="3">cv. HN1</strain>
        <tissue evidence="2">Leaves</tissue>
    </source>
</reference>
<dbReference type="EMBL" id="CM010723">
    <property type="protein sequence ID" value="RZC76902.1"/>
    <property type="molecule type" value="Genomic_DNA"/>
</dbReference>
<keyword evidence="3" id="KW-1185">Reference proteome</keyword>
<sequence length="97" mass="11357">MHKTLVDNNEKKDATENKDPPKHVFHIVTKRRIYAAMRMWFLANSSQASVQVKNIEEFTWLSASYCPVLKQLVFSFHDRLLLLSCFELDNEVCSFCC</sequence>
<dbReference type="PANTHER" id="PTHR32116">
    <property type="entry name" value="GALACTURONOSYLTRANSFERASE 4-RELATED"/>
    <property type="match status" value="1"/>
</dbReference>
<evidence type="ECO:0000256" key="1">
    <source>
        <dbReference type="SAM" id="MobiDB-lite"/>
    </source>
</evidence>
<protein>
    <submittedName>
        <fullName evidence="2">Uncharacterized protein</fullName>
    </submittedName>
</protein>